<dbReference type="EMBL" id="CAJOBR010079608">
    <property type="protein sequence ID" value="CAF5120049.1"/>
    <property type="molecule type" value="Genomic_DNA"/>
</dbReference>
<keyword evidence="2" id="KW-0472">Membrane</keyword>
<gene>
    <name evidence="3" type="ORF">QYT958_LOCUS45995</name>
</gene>
<dbReference type="Proteomes" id="UP000663848">
    <property type="component" value="Unassembled WGS sequence"/>
</dbReference>
<evidence type="ECO:0000256" key="2">
    <source>
        <dbReference type="SAM" id="Phobius"/>
    </source>
</evidence>
<feature type="region of interest" description="Disordered" evidence="1">
    <location>
        <begin position="50"/>
        <end position="75"/>
    </location>
</feature>
<name>A0A822FC07_9BILA</name>
<feature type="transmembrane region" description="Helical" evidence="2">
    <location>
        <begin position="21"/>
        <end position="46"/>
    </location>
</feature>
<keyword evidence="2" id="KW-0812">Transmembrane</keyword>
<protein>
    <submittedName>
        <fullName evidence="3">Uncharacterized protein</fullName>
    </submittedName>
</protein>
<proteinExistence type="predicted"/>
<evidence type="ECO:0000313" key="4">
    <source>
        <dbReference type="Proteomes" id="UP000663848"/>
    </source>
</evidence>
<sequence>TNSKFRHCTKIRDGSRRRLPVWLWIVIGVSSGLILLLIVLAVALWIMKSRKKSRKPQKSLPAPRRSEETSNEDPI</sequence>
<evidence type="ECO:0000256" key="1">
    <source>
        <dbReference type="SAM" id="MobiDB-lite"/>
    </source>
</evidence>
<feature type="non-terminal residue" evidence="3">
    <location>
        <position position="1"/>
    </location>
</feature>
<keyword evidence="2" id="KW-1133">Transmembrane helix</keyword>
<dbReference type="AlphaFoldDB" id="A0A822FC07"/>
<accession>A0A822FC07</accession>
<reference evidence="3" key="1">
    <citation type="submission" date="2021-02" db="EMBL/GenBank/DDBJ databases">
        <authorList>
            <person name="Nowell W R."/>
        </authorList>
    </citation>
    <scope>NUCLEOTIDE SEQUENCE</scope>
</reference>
<comment type="caution">
    <text evidence="3">The sequence shown here is derived from an EMBL/GenBank/DDBJ whole genome shotgun (WGS) entry which is preliminary data.</text>
</comment>
<organism evidence="3 4">
    <name type="scientific">Rotaria socialis</name>
    <dbReference type="NCBI Taxonomy" id="392032"/>
    <lineage>
        <taxon>Eukaryota</taxon>
        <taxon>Metazoa</taxon>
        <taxon>Spiralia</taxon>
        <taxon>Gnathifera</taxon>
        <taxon>Rotifera</taxon>
        <taxon>Eurotatoria</taxon>
        <taxon>Bdelloidea</taxon>
        <taxon>Philodinida</taxon>
        <taxon>Philodinidae</taxon>
        <taxon>Rotaria</taxon>
    </lineage>
</organism>
<evidence type="ECO:0000313" key="3">
    <source>
        <dbReference type="EMBL" id="CAF5120049.1"/>
    </source>
</evidence>